<protein>
    <submittedName>
        <fullName evidence="2">299_t:CDS:1</fullName>
    </submittedName>
</protein>
<evidence type="ECO:0000313" key="2">
    <source>
        <dbReference type="EMBL" id="CAG8789738.1"/>
    </source>
</evidence>
<feature type="compositionally biased region" description="Low complexity" evidence="1">
    <location>
        <begin position="104"/>
        <end position="123"/>
    </location>
</feature>
<accession>A0A9N9JQV4</accession>
<feature type="non-terminal residue" evidence="2">
    <location>
        <position position="1"/>
    </location>
</feature>
<gene>
    <name evidence="2" type="ORF">RFULGI_LOCUS16618</name>
</gene>
<dbReference type="EMBL" id="CAJVPZ010060014">
    <property type="protein sequence ID" value="CAG8789738.1"/>
    <property type="molecule type" value="Genomic_DNA"/>
</dbReference>
<feature type="region of interest" description="Disordered" evidence="1">
    <location>
        <begin position="90"/>
        <end position="127"/>
    </location>
</feature>
<organism evidence="2 3">
    <name type="scientific">Racocetra fulgida</name>
    <dbReference type="NCBI Taxonomy" id="60492"/>
    <lineage>
        <taxon>Eukaryota</taxon>
        <taxon>Fungi</taxon>
        <taxon>Fungi incertae sedis</taxon>
        <taxon>Mucoromycota</taxon>
        <taxon>Glomeromycotina</taxon>
        <taxon>Glomeromycetes</taxon>
        <taxon>Diversisporales</taxon>
        <taxon>Gigasporaceae</taxon>
        <taxon>Racocetra</taxon>
    </lineage>
</organism>
<evidence type="ECO:0000256" key="1">
    <source>
        <dbReference type="SAM" id="MobiDB-lite"/>
    </source>
</evidence>
<sequence length="196" mass="20983">LTTLMPTPKVLAEIESGFSDTLIKLLVQFNNDGSLNQNNKHVERSPLKGTSINILKNQLSIKSVREAIPASGAIEHATCGSSELNALSFSAPLRSPPENHLPSDRVSITSRSSSQDKSSSTSTPRFIANLEDKKQLKLNSGILPTKEVTTAITVNKTFSLFAGEGASRKLHDINHQVVSGVSVKNVATPVKSNSLP</sequence>
<dbReference type="Proteomes" id="UP000789396">
    <property type="component" value="Unassembled WGS sequence"/>
</dbReference>
<keyword evidence="3" id="KW-1185">Reference proteome</keyword>
<dbReference type="AlphaFoldDB" id="A0A9N9JQV4"/>
<reference evidence="2" key="1">
    <citation type="submission" date="2021-06" db="EMBL/GenBank/DDBJ databases">
        <authorList>
            <person name="Kallberg Y."/>
            <person name="Tangrot J."/>
            <person name="Rosling A."/>
        </authorList>
    </citation>
    <scope>NUCLEOTIDE SEQUENCE</scope>
    <source>
        <strain evidence="2">IN212</strain>
    </source>
</reference>
<feature type="non-terminal residue" evidence="2">
    <location>
        <position position="196"/>
    </location>
</feature>
<proteinExistence type="predicted"/>
<evidence type="ECO:0000313" key="3">
    <source>
        <dbReference type="Proteomes" id="UP000789396"/>
    </source>
</evidence>
<name>A0A9N9JQV4_9GLOM</name>
<comment type="caution">
    <text evidence="2">The sequence shown here is derived from an EMBL/GenBank/DDBJ whole genome shotgun (WGS) entry which is preliminary data.</text>
</comment>